<comment type="caution">
    <text evidence="14">The sequence shown here is derived from an EMBL/GenBank/DDBJ whole genome shotgun (WGS) entry which is preliminary data.</text>
</comment>
<accession>A0A9D5H494</accession>
<evidence type="ECO:0000256" key="11">
    <source>
        <dbReference type="PROSITE-ProRule" id="PRU00455"/>
    </source>
</evidence>
<evidence type="ECO:0000313" key="15">
    <source>
        <dbReference type="Proteomes" id="UP001085076"/>
    </source>
</evidence>
<dbReference type="Proteomes" id="UP001085076">
    <property type="component" value="Miscellaneous, Linkage group lg09"/>
</dbReference>
<reference evidence="14" key="1">
    <citation type="submission" date="2021-03" db="EMBL/GenBank/DDBJ databases">
        <authorList>
            <person name="Li Z."/>
            <person name="Yang C."/>
        </authorList>
    </citation>
    <scope>NUCLEOTIDE SEQUENCE</scope>
    <source>
        <strain evidence="14">Dzin_1.0</strain>
        <tissue evidence="14">Leaf</tissue>
    </source>
</reference>
<feature type="region of interest" description="Disordered" evidence="12">
    <location>
        <begin position="1"/>
        <end position="52"/>
    </location>
</feature>
<dbReference type="Pfam" id="PF21362">
    <property type="entry name" value="Sina_RING"/>
    <property type="match status" value="1"/>
</dbReference>
<evidence type="ECO:0000256" key="9">
    <source>
        <dbReference type="ARBA" id="ARBA00022833"/>
    </source>
</evidence>
<evidence type="ECO:0000256" key="1">
    <source>
        <dbReference type="ARBA" id="ARBA00000900"/>
    </source>
</evidence>
<dbReference type="InterPro" id="IPR044286">
    <property type="entry name" value="SINL_plant"/>
</dbReference>
<evidence type="ECO:0000256" key="5">
    <source>
        <dbReference type="ARBA" id="ARBA00022679"/>
    </source>
</evidence>
<evidence type="ECO:0000259" key="13">
    <source>
        <dbReference type="PROSITE" id="PS51081"/>
    </source>
</evidence>
<reference evidence="14" key="2">
    <citation type="journal article" date="2022" name="Hortic Res">
        <title>The genome of Dioscorea zingiberensis sheds light on the biosynthesis, origin and evolution of the medicinally important diosgenin saponins.</title>
        <authorList>
            <person name="Li Y."/>
            <person name="Tan C."/>
            <person name="Li Z."/>
            <person name="Guo J."/>
            <person name="Li S."/>
            <person name="Chen X."/>
            <person name="Wang C."/>
            <person name="Dai X."/>
            <person name="Yang H."/>
            <person name="Song W."/>
            <person name="Hou L."/>
            <person name="Xu J."/>
            <person name="Tong Z."/>
            <person name="Xu A."/>
            <person name="Yuan X."/>
            <person name="Wang W."/>
            <person name="Yang Q."/>
            <person name="Chen L."/>
            <person name="Sun Z."/>
            <person name="Wang K."/>
            <person name="Pan B."/>
            <person name="Chen J."/>
            <person name="Bao Y."/>
            <person name="Liu F."/>
            <person name="Qi X."/>
            <person name="Gang D.R."/>
            <person name="Wen J."/>
            <person name="Li J."/>
        </authorList>
    </citation>
    <scope>NUCLEOTIDE SEQUENCE</scope>
    <source>
        <strain evidence="14">Dzin_1.0</strain>
    </source>
</reference>
<organism evidence="14 15">
    <name type="scientific">Dioscorea zingiberensis</name>
    <dbReference type="NCBI Taxonomy" id="325984"/>
    <lineage>
        <taxon>Eukaryota</taxon>
        <taxon>Viridiplantae</taxon>
        <taxon>Streptophyta</taxon>
        <taxon>Embryophyta</taxon>
        <taxon>Tracheophyta</taxon>
        <taxon>Spermatophyta</taxon>
        <taxon>Magnoliopsida</taxon>
        <taxon>Liliopsida</taxon>
        <taxon>Dioscoreales</taxon>
        <taxon>Dioscoreaceae</taxon>
        <taxon>Dioscorea</taxon>
    </lineage>
</organism>
<sequence>MAVDDAGSTWKKRKKRSGAESTSKTRDVESARSAAAEVKNEVEEENSEEEGDFGTVVRINTDVLDCSICHEPFRPPIYECQNGHAVCSPCRLSHSGKCLVCSPPIDLIRCLALERVVKSVQISCINARYGCDTNLSYSDRETHHKICNYTPCTCPVSACAFKGSSISLSDHFQSHHENSAVKFMYGYCCRVAWSQIESPFLVLLGPDRRLFLLLNNNDTTRGSFLSMICISPRNEESNFEYELSVGAKTTLKLKASVESTTEWKGVYPTNTILFVPNGFCSSNRVSVKVSTKKCKPH</sequence>
<evidence type="ECO:0000313" key="14">
    <source>
        <dbReference type="EMBL" id="KAJ0962747.1"/>
    </source>
</evidence>
<keyword evidence="7 11" id="KW-0863">Zinc-finger</keyword>
<dbReference type="EMBL" id="JAGGNH010000009">
    <property type="protein sequence ID" value="KAJ0962747.1"/>
    <property type="molecule type" value="Genomic_DNA"/>
</dbReference>
<feature type="domain" description="SIAH-type" evidence="13">
    <location>
        <begin position="119"/>
        <end position="177"/>
    </location>
</feature>
<name>A0A9D5H494_9LILI</name>
<evidence type="ECO:0000256" key="8">
    <source>
        <dbReference type="ARBA" id="ARBA00022786"/>
    </source>
</evidence>
<evidence type="ECO:0000256" key="12">
    <source>
        <dbReference type="SAM" id="MobiDB-lite"/>
    </source>
</evidence>
<dbReference type="GO" id="GO:0061630">
    <property type="term" value="F:ubiquitin protein ligase activity"/>
    <property type="evidence" value="ECO:0007669"/>
    <property type="project" value="UniProtKB-EC"/>
</dbReference>
<dbReference type="Pfam" id="PF21361">
    <property type="entry name" value="Sina_ZnF"/>
    <property type="match status" value="1"/>
</dbReference>
<dbReference type="GO" id="GO:0008270">
    <property type="term" value="F:zinc ion binding"/>
    <property type="evidence" value="ECO:0007669"/>
    <property type="project" value="UniProtKB-KW"/>
</dbReference>
<comment type="function">
    <text evidence="10">E3 ubiquitin-protein ligase that mediates ubiquitination and subsequent proteasomal degradation of target proteins. E3 ubiquitin ligases accept ubiquitin from an E2 ubiquitin-conjugating enzyme in the form of a thioester and then directly transfers the ubiquitin to targeted substrates. It probably triggers the ubiquitin-mediated degradation of different substrates.</text>
</comment>
<dbReference type="AlphaFoldDB" id="A0A9D5H494"/>
<keyword evidence="6" id="KW-0479">Metal-binding</keyword>
<dbReference type="InterPro" id="IPR049548">
    <property type="entry name" value="Sina-like_RING"/>
</dbReference>
<dbReference type="InterPro" id="IPR013083">
    <property type="entry name" value="Znf_RING/FYVE/PHD"/>
</dbReference>
<evidence type="ECO:0000256" key="2">
    <source>
        <dbReference type="ARBA" id="ARBA00004906"/>
    </source>
</evidence>
<dbReference type="EC" id="2.3.2.27" evidence="4"/>
<evidence type="ECO:0000256" key="6">
    <source>
        <dbReference type="ARBA" id="ARBA00022723"/>
    </source>
</evidence>
<keyword evidence="15" id="KW-1185">Reference proteome</keyword>
<evidence type="ECO:0000256" key="7">
    <source>
        <dbReference type="ARBA" id="ARBA00022771"/>
    </source>
</evidence>
<comment type="catalytic activity">
    <reaction evidence="1">
        <text>S-ubiquitinyl-[E2 ubiquitin-conjugating enzyme]-L-cysteine + [acceptor protein]-L-lysine = [E2 ubiquitin-conjugating enzyme]-L-cysteine + N(6)-ubiquitinyl-[acceptor protein]-L-lysine.</text>
        <dbReference type="EC" id="2.3.2.27"/>
    </reaction>
</comment>
<dbReference type="InterPro" id="IPR013010">
    <property type="entry name" value="Znf_SIAH"/>
</dbReference>
<keyword evidence="5" id="KW-0808">Transferase</keyword>
<keyword evidence="8" id="KW-0833">Ubl conjugation pathway</keyword>
<comment type="similarity">
    <text evidence="3">Belongs to the SINA (Seven in absentia) family.</text>
</comment>
<protein>
    <recommendedName>
        <fullName evidence="4">RING-type E3 ubiquitin transferase</fullName>
        <ecNumber evidence="4">2.3.2.27</ecNumber>
    </recommendedName>
</protein>
<feature type="compositionally biased region" description="Acidic residues" evidence="12">
    <location>
        <begin position="42"/>
        <end position="52"/>
    </location>
</feature>
<dbReference type="Gene3D" id="3.30.40.10">
    <property type="entry name" value="Zinc/RING finger domain, C3HC4 (zinc finger)"/>
    <property type="match status" value="1"/>
</dbReference>
<evidence type="ECO:0000256" key="10">
    <source>
        <dbReference type="ARBA" id="ARBA00024004"/>
    </source>
</evidence>
<dbReference type="SUPFAM" id="SSF49599">
    <property type="entry name" value="TRAF domain-like"/>
    <property type="match status" value="1"/>
</dbReference>
<dbReference type="PROSITE" id="PS51081">
    <property type="entry name" value="ZF_SIAH"/>
    <property type="match status" value="1"/>
</dbReference>
<evidence type="ECO:0000256" key="3">
    <source>
        <dbReference type="ARBA" id="ARBA00009119"/>
    </source>
</evidence>
<dbReference type="OrthoDB" id="4788989at2759"/>
<evidence type="ECO:0000256" key="4">
    <source>
        <dbReference type="ARBA" id="ARBA00012483"/>
    </source>
</evidence>
<dbReference type="PANTHER" id="PTHR46632">
    <property type="entry name" value="E3 UBIQUITIN-PROTEIN LIGASE SINA-LIKE 4"/>
    <property type="match status" value="1"/>
</dbReference>
<comment type="pathway">
    <text evidence="2">Protein modification; protein ubiquitination.</text>
</comment>
<proteinExistence type="inferred from homology"/>
<keyword evidence="9" id="KW-0862">Zinc</keyword>
<dbReference type="PANTHER" id="PTHR46632:SF16">
    <property type="entry name" value="E3 UBIQUITIN-PROTEIN LIGASE SINA-LIKE 10"/>
    <property type="match status" value="1"/>
</dbReference>
<gene>
    <name evidence="14" type="ORF">J5N97_027869</name>
</gene>